<evidence type="ECO:0008006" key="9">
    <source>
        <dbReference type="Google" id="ProtNLM"/>
    </source>
</evidence>
<evidence type="ECO:0000256" key="3">
    <source>
        <dbReference type="SAM" id="MobiDB-lite"/>
    </source>
</evidence>
<dbReference type="InterPro" id="IPR004871">
    <property type="entry name" value="RSE1/DDB1/CPSF1_C"/>
</dbReference>
<dbReference type="SUPFAM" id="SSF69322">
    <property type="entry name" value="Tricorn protease domain 2"/>
    <property type="match status" value="1"/>
</dbReference>
<proteinExistence type="predicted"/>
<evidence type="ECO:0000313" key="7">
    <source>
        <dbReference type="EMBL" id="KIK59844.1"/>
    </source>
</evidence>
<evidence type="ECO:0000259" key="4">
    <source>
        <dbReference type="Pfam" id="PF03178"/>
    </source>
</evidence>
<feature type="region of interest" description="Disordered" evidence="3">
    <location>
        <begin position="414"/>
        <end position="433"/>
    </location>
</feature>
<dbReference type="InterPro" id="IPR058543">
    <property type="entry name" value="Beta-prop_RSE1/DDB1/CPSF1_2nd"/>
</dbReference>
<dbReference type="InterPro" id="IPR018846">
    <property type="entry name" value="Beta-prop_RSE1/DDB1/CPSF1_1st"/>
</dbReference>
<dbReference type="GO" id="GO:0005634">
    <property type="term" value="C:nucleus"/>
    <property type="evidence" value="ECO:0007669"/>
    <property type="project" value="UniProtKB-SubCell"/>
</dbReference>
<dbReference type="Gene3D" id="1.10.150.910">
    <property type="match status" value="1"/>
</dbReference>
<accession>A0A0D0CBH5</accession>
<dbReference type="Proteomes" id="UP000053593">
    <property type="component" value="Unassembled WGS sequence"/>
</dbReference>
<dbReference type="OrthoDB" id="433457at2759"/>
<dbReference type="Pfam" id="PF10433">
    <property type="entry name" value="Beta-prop_RSE1_1st"/>
    <property type="match status" value="1"/>
</dbReference>
<keyword evidence="8" id="KW-1185">Reference proteome</keyword>
<evidence type="ECO:0000256" key="2">
    <source>
        <dbReference type="ARBA" id="ARBA00023242"/>
    </source>
</evidence>
<organism evidence="7 8">
    <name type="scientific">Collybiopsis luxurians FD-317 M1</name>
    <dbReference type="NCBI Taxonomy" id="944289"/>
    <lineage>
        <taxon>Eukaryota</taxon>
        <taxon>Fungi</taxon>
        <taxon>Dikarya</taxon>
        <taxon>Basidiomycota</taxon>
        <taxon>Agaricomycotina</taxon>
        <taxon>Agaricomycetes</taxon>
        <taxon>Agaricomycetidae</taxon>
        <taxon>Agaricales</taxon>
        <taxon>Marasmiineae</taxon>
        <taxon>Omphalotaceae</taxon>
        <taxon>Collybiopsis</taxon>
        <taxon>Collybiopsis luxurians</taxon>
    </lineage>
</organism>
<feature type="compositionally biased region" description="Basic and acidic residues" evidence="3">
    <location>
        <begin position="297"/>
        <end position="308"/>
    </location>
</feature>
<comment type="subcellular location">
    <subcellularLocation>
        <location evidence="1">Nucleus</location>
    </subcellularLocation>
</comment>
<dbReference type="EMBL" id="KN834778">
    <property type="protein sequence ID" value="KIK59844.1"/>
    <property type="molecule type" value="Genomic_DNA"/>
</dbReference>
<dbReference type="HOGENOM" id="CLU_002893_0_0_1"/>
<dbReference type="Pfam" id="PF03178">
    <property type="entry name" value="CPSF_A"/>
    <property type="match status" value="1"/>
</dbReference>
<sequence>MPTRIASTFHPASSVISSVKCSLLSGELEHLVIAKLNSLQVYSILESKLQLECNLEIRGKVRLVRAIPIKKHSRCNLFVLLDHPDPEVLILSYTESEEPGSGKLNLKHQISLEERGSRPAEFCTDALVHPSGEFAVVSCYAGKLKAISIDDGQVYNLQIFEYNLLSFAFLPLLHEDNYAVALLYLNHDEHIHIVARNLLISSEGGAELDNEISGSFQPTYVPSKYLPSPDESLPQLIPIPADDPFGMSDNDDSFLGGILVVGGTKVLLYELETQDAQEKPKGKRKRDARKQGSGIDSGKRREFKKREPKASVHWPWSRISTWSAIDNPLKKILIGDVFGRLAMLSLTNLENLGLVLVPLGETSPATTISYLTNQVAFVGSHLGDSQVVRISDVPVSSTETPTLPISNTIKTVSPESLNQLDDKGKGPSLDDTDNTNKGCIIATKGSYLNAIQTFKNIAPIRDAVLADLDGSDQAHIVTCSGGGNTGSVNVVRIGTDFEELASIPGPENTTNLWPVRLTYNSSEHSFFIITSLIETHVFQITHPNEVQLADRFHEFILNEQTLHIGTMVVKRNSSYDEDTSLVAQVTPSGAHLFQYDEILQKWTRVHTVLSKTVNLKGNFVAASGNASQLLIAQVHGWMVSYTIQGEADVYKLTVTSNSKLDYSTGFSQQGSSPELISPDAPRDWYNTEISAINCPVLDPAKLFSTFVAAAFWHTNQIKVYQFNSGNMEYLCQSPPLSSPIRSVILNYMTKDSYRIKDRDSHLCVFAGLADGTVVAFEMVYNEDTKLLELKNMNMTSLGHLPVAFTVHEVEGKRVVIAAGSRAVIFSWERSHLRVSPVMLKDITTVRAFNTKSYPNSLILTNASGISIGRVRSLDKMHIRSTSLGLDNPRQIVHEPTYKVFGVTCLRTQPSRIGEDERVASSFKLVDDTNLKVLAQVDFDHNEHVMSSVVINIIVNDQAKPLFCVGTMIFHPEELETTSGRIHLYEAYQPSPSMMQLRRVASENVGGCVYNLAVIEGMLAAAVNSSINLHRVTHEMKDSDSTVPEYSIKKIADWNHNYMVTSISSYDDHLMVADQFSSVSLLKLNGKQKLTTVARDYSPLWPVTVQAFDKETIIGADQALNLFIFSLAQNAGRAILRRDGYFHLGDLVTKFIRGSLASPDAAAGRGLKSTHIFCTLSGQIGVIIDVENEAASSALSDALTLLTSLEDEFPEKVNTMGGISHARYRAPRSSRSRSDADEPAHGILDGDLLEPLLAHMDASPQLVEQIFTANEFAYSLTELKKDLEALQNMH</sequence>
<dbReference type="InterPro" id="IPR015943">
    <property type="entry name" value="WD40/YVTN_repeat-like_dom_sf"/>
</dbReference>
<feature type="domain" description="RSE1/DDB1/CPSF1 second beta-propeller" evidence="6">
    <location>
        <begin position="498"/>
        <end position="869"/>
    </location>
</feature>
<feature type="domain" description="RSE1/DDB1/CPSF1 first beta-propeller" evidence="5">
    <location>
        <begin position="15"/>
        <end position="399"/>
    </location>
</feature>
<evidence type="ECO:0000313" key="8">
    <source>
        <dbReference type="Proteomes" id="UP000053593"/>
    </source>
</evidence>
<dbReference type="GO" id="GO:0003676">
    <property type="term" value="F:nucleic acid binding"/>
    <property type="evidence" value="ECO:0007669"/>
    <property type="project" value="InterPro"/>
</dbReference>
<reference evidence="7 8" key="1">
    <citation type="submission" date="2014-04" db="EMBL/GenBank/DDBJ databases">
        <title>Evolutionary Origins and Diversification of the Mycorrhizal Mutualists.</title>
        <authorList>
            <consortium name="DOE Joint Genome Institute"/>
            <consortium name="Mycorrhizal Genomics Consortium"/>
            <person name="Kohler A."/>
            <person name="Kuo A."/>
            <person name="Nagy L.G."/>
            <person name="Floudas D."/>
            <person name="Copeland A."/>
            <person name="Barry K.W."/>
            <person name="Cichocki N."/>
            <person name="Veneault-Fourrey C."/>
            <person name="LaButti K."/>
            <person name="Lindquist E.A."/>
            <person name="Lipzen A."/>
            <person name="Lundell T."/>
            <person name="Morin E."/>
            <person name="Murat C."/>
            <person name="Riley R."/>
            <person name="Ohm R."/>
            <person name="Sun H."/>
            <person name="Tunlid A."/>
            <person name="Henrissat B."/>
            <person name="Grigoriev I.V."/>
            <person name="Hibbett D.S."/>
            <person name="Martin F."/>
        </authorList>
    </citation>
    <scope>NUCLEOTIDE SEQUENCE [LARGE SCALE GENOMIC DNA]</scope>
    <source>
        <strain evidence="7 8">FD-317 M1</strain>
    </source>
</reference>
<feature type="domain" description="RSE1/DDB1/CPSF1 C-terminal" evidence="4">
    <location>
        <begin position="919"/>
        <end position="1250"/>
    </location>
</feature>
<keyword evidence="2" id="KW-0539">Nucleus</keyword>
<feature type="region of interest" description="Disordered" evidence="3">
    <location>
        <begin position="276"/>
        <end position="308"/>
    </location>
</feature>
<evidence type="ECO:0000259" key="5">
    <source>
        <dbReference type="Pfam" id="PF10433"/>
    </source>
</evidence>
<dbReference type="Pfam" id="PF23726">
    <property type="entry name" value="Beta-prop_RSE1_2nd"/>
    <property type="match status" value="1"/>
</dbReference>
<gene>
    <name evidence="7" type="ORF">GYMLUDRAFT_74297</name>
</gene>
<evidence type="ECO:0000256" key="1">
    <source>
        <dbReference type="ARBA" id="ARBA00004123"/>
    </source>
</evidence>
<name>A0A0D0CBH5_9AGAR</name>
<protein>
    <recommendedName>
        <fullName evidence="9">DNA damage-binding protein 1</fullName>
    </recommendedName>
</protein>
<evidence type="ECO:0000259" key="6">
    <source>
        <dbReference type="Pfam" id="PF23726"/>
    </source>
</evidence>
<dbReference type="PANTHER" id="PTHR10644">
    <property type="entry name" value="DNA REPAIR/RNA PROCESSING CPSF FAMILY"/>
    <property type="match status" value="1"/>
</dbReference>
<dbReference type="Gene3D" id="2.130.10.10">
    <property type="entry name" value="YVTN repeat-like/Quinoprotein amine dehydrogenase"/>
    <property type="match status" value="3"/>
</dbReference>
<dbReference type="InterPro" id="IPR050358">
    <property type="entry name" value="RSE1/DDB1/CFT1"/>
</dbReference>